<name>A0A318KWI0_9NEIS</name>
<evidence type="ECO:0000313" key="2">
    <source>
        <dbReference type="EMBL" id="PXX81218.1"/>
    </source>
</evidence>
<feature type="domain" description="DUF403" evidence="1">
    <location>
        <begin position="1"/>
        <end position="300"/>
    </location>
</feature>
<dbReference type="Proteomes" id="UP000247555">
    <property type="component" value="Unassembled WGS sequence"/>
</dbReference>
<dbReference type="AlphaFoldDB" id="A0A318KWI0"/>
<comment type="caution">
    <text evidence="2">The sequence shown here is derived from an EMBL/GenBank/DDBJ whole genome shotgun (WGS) entry which is preliminary data.</text>
</comment>
<dbReference type="InterPro" id="IPR007296">
    <property type="entry name" value="DUF403"/>
</dbReference>
<dbReference type="PANTHER" id="PTHR34595">
    <property type="entry name" value="BLR5612 PROTEIN"/>
    <property type="match status" value="1"/>
</dbReference>
<proteinExistence type="predicted"/>
<gene>
    <name evidence="2" type="ORF">DFR34_10253</name>
</gene>
<keyword evidence="3" id="KW-1185">Reference proteome</keyword>
<dbReference type="PANTHER" id="PTHR34595:SF7">
    <property type="entry name" value="SLL1039 PROTEIN"/>
    <property type="match status" value="1"/>
</dbReference>
<dbReference type="InterPro" id="IPR051680">
    <property type="entry name" value="ATP-dep_Glu-Cys_Ligase-2"/>
</dbReference>
<dbReference type="EMBL" id="QJKI01000002">
    <property type="protein sequence ID" value="PXX81218.1"/>
    <property type="molecule type" value="Genomic_DNA"/>
</dbReference>
<organism evidence="2 3">
    <name type="scientific">Rivihabitans pingtungensis</name>
    <dbReference type="NCBI Taxonomy" id="1054498"/>
    <lineage>
        <taxon>Bacteria</taxon>
        <taxon>Pseudomonadati</taxon>
        <taxon>Pseudomonadota</taxon>
        <taxon>Betaproteobacteria</taxon>
        <taxon>Neisseriales</taxon>
        <taxon>Aquaspirillaceae</taxon>
        <taxon>Rivihabitans</taxon>
    </lineage>
</organism>
<dbReference type="Pfam" id="PF04168">
    <property type="entry name" value="Alpha-E"/>
    <property type="match status" value="1"/>
</dbReference>
<accession>A0A318KWI0</accession>
<evidence type="ECO:0000313" key="3">
    <source>
        <dbReference type="Proteomes" id="UP000247555"/>
    </source>
</evidence>
<sequence>MLARTAANLYWMSRYLERAENLARVLEVNQGLAWLKAARPGEDMAAPLRLTDSEAAFAAQHGAELTPAALWAFLGFSAHPASIRSCLARARDNADAARDALTGEMWQAIHATWLGMQAAIDAPPADPANFADWVKERSQLFRGITYGAIHRNDAYRFIRLGTFIERADNTARLLKLRYRGHRAGMADHYGLMALLESVSAQDAYLAVYHDTVSAPKVAELLLLNPDAPRSLAACFAEIRQILPQIGGPRGRAAKKRATELAAALEYGELQDILAHGLQNYLGEFLDQLTQLNDELHAAYMEAA</sequence>
<protein>
    <submittedName>
        <fullName evidence="2">Putative alpha-E superfamily protein</fullName>
    </submittedName>
</protein>
<dbReference type="RefSeq" id="WP_211309264.1">
    <property type="nucleotide sequence ID" value="NZ_CALCOA010000113.1"/>
</dbReference>
<reference evidence="2 3" key="1">
    <citation type="submission" date="2018-05" db="EMBL/GenBank/DDBJ databases">
        <title>Genomic Encyclopedia of Type Strains, Phase IV (KMG-IV): sequencing the most valuable type-strain genomes for metagenomic binning, comparative biology and taxonomic classification.</title>
        <authorList>
            <person name="Goeker M."/>
        </authorList>
    </citation>
    <scope>NUCLEOTIDE SEQUENCE [LARGE SCALE GENOMIC DNA]</scope>
    <source>
        <strain evidence="2 3">DSM 29661</strain>
    </source>
</reference>
<evidence type="ECO:0000259" key="1">
    <source>
        <dbReference type="Pfam" id="PF04168"/>
    </source>
</evidence>